<dbReference type="InterPro" id="IPR000719">
    <property type="entry name" value="Prot_kinase_dom"/>
</dbReference>
<dbReference type="InterPro" id="IPR051681">
    <property type="entry name" value="Ser/Thr_Kinases-Pseudokinases"/>
</dbReference>
<dbReference type="InterPro" id="IPR001245">
    <property type="entry name" value="Ser-Thr/Tyr_kinase_cat_dom"/>
</dbReference>
<dbReference type="PROSITE" id="PS50011">
    <property type="entry name" value="PROTEIN_KINASE_DOM"/>
    <property type="match status" value="1"/>
</dbReference>
<organism evidence="2 3">
    <name type="scientific">Stereocaulon virgatum</name>
    <dbReference type="NCBI Taxonomy" id="373712"/>
    <lineage>
        <taxon>Eukaryota</taxon>
        <taxon>Fungi</taxon>
        <taxon>Dikarya</taxon>
        <taxon>Ascomycota</taxon>
        <taxon>Pezizomycotina</taxon>
        <taxon>Lecanoromycetes</taxon>
        <taxon>OSLEUM clade</taxon>
        <taxon>Lecanoromycetidae</taxon>
        <taxon>Lecanorales</taxon>
        <taxon>Lecanorineae</taxon>
        <taxon>Stereocaulaceae</taxon>
        <taxon>Stereocaulon</taxon>
    </lineage>
</organism>
<dbReference type="PANTHER" id="PTHR44329:SF291">
    <property type="entry name" value="PROTEIN KINASE DOMAIN-CONTAINING PROTEIN"/>
    <property type="match status" value="1"/>
</dbReference>
<name>A0ABR4A2H9_9LECA</name>
<evidence type="ECO:0000259" key="1">
    <source>
        <dbReference type="PROSITE" id="PS50011"/>
    </source>
</evidence>
<dbReference type="EMBL" id="JBEFKJ010000028">
    <property type="protein sequence ID" value="KAL2038974.1"/>
    <property type="molecule type" value="Genomic_DNA"/>
</dbReference>
<reference evidence="2 3" key="1">
    <citation type="submission" date="2024-09" db="EMBL/GenBank/DDBJ databases">
        <title>Rethinking Asexuality: The Enigmatic Case of Functional Sexual Genes in Lepraria (Stereocaulaceae).</title>
        <authorList>
            <person name="Doellman M."/>
            <person name="Sun Y."/>
            <person name="Barcenas-Pena A."/>
            <person name="Lumbsch H.T."/>
            <person name="Grewe F."/>
        </authorList>
    </citation>
    <scope>NUCLEOTIDE SEQUENCE [LARGE SCALE GENOMIC DNA]</scope>
    <source>
        <strain evidence="2 3">Mercado 3170</strain>
    </source>
</reference>
<dbReference type="Gene3D" id="1.10.510.10">
    <property type="entry name" value="Transferase(Phosphotransferase) domain 1"/>
    <property type="match status" value="1"/>
</dbReference>
<evidence type="ECO:0000313" key="2">
    <source>
        <dbReference type="EMBL" id="KAL2038974.1"/>
    </source>
</evidence>
<proteinExistence type="predicted"/>
<sequence>MGLATLWTPFPSLTTDKFLSRGSAGQIFVINDSIVFKCPTLFTNPAPEQAQESEESVKKIEREKSVYNVLMQHRHRNIVPGILCVPEGIFMQRLQCTLRARLDNCIASPISLETQLRWIQQVASAMEWLERLGYAHGDLRPANILLDAGEMIRVGDFDSTVRIGEQLLVTTAPFCKLGTDYEAPLAGAVSEQYAVGSCIYNIRTGHEPFHDFDGPVMVRKLMNNEFPPTSSDHILGDVVQQCWLGCYRSIAELEHGILMRLRDYCRRQADGIGANIIQDCSKDSDYTEQTLVSECEAFLSRENDLLFKA</sequence>
<feature type="domain" description="Protein kinase" evidence="1">
    <location>
        <begin position="13"/>
        <end position="309"/>
    </location>
</feature>
<keyword evidence="3" id="KW-1185">Reference proteome</keyword>
<accession>A0ABR4A2H9</accession>
<dbReference type="Pfam" id="PF07714">
    <property type="entry name" value="PK_Tyr_Ser-Thr"/>
    <property type="match status" value="1"/>
</dbReference>
<dbReference type="SUPFAM" id="SSF56112">
    <property type="entry name" value="Protein kinase-like (PK-like)"/>
    <property type="match status" value="1"/>
</dbReference>
<protein>
    <recommendedName>
        <fullName evidence="1">Protein kinase domain-containing protein</fullName>
    </recommendedName>
</protein>
<comment type="caution">
    <text evidence="2">The sequence shown here is derived from an EMBL/GenBank/DDBJ whole genome shotgun (WGS) entry which is preliminary data.</text>
</comment>
<dbReference type="PANTHER" id="PTHR44329">
    <property type="entry name" value="SERINE/THREONINE-PROTEIN KINASE TNNI3K-RELATED"/>
    <property type="match status" value="1"/>
</dbReference>
<dbReference type="InterPro" id="IPR011009">
    <property type="entry name" value="Kinase-like_dom_sf"/>
</dbReference>
<gene>
    <name evidence="2" type="ORF">N7G274_008314</name>
</gene>
<dbReference type="Proteomes" id="UP001590950">
    <property type="component" value="Unassembled WGS sequence"/>
</dbReference>
<evidence type="ECO:0000313" key="3">
    <source>
        <dbReference type="Proteomes" id="UP001590950"/>
    </source>
</evidence>